<reference evidence="1 2" key="1">
    <citation type="submission" date="2022-12" db="EMBL/GenBank/DDBJ databases">
        <title>Chromosome-level genome of Tegillarca granosa.</title>
        <authorList>
            <person name="Kim J."/>
        </authorList>
    </citation>
    <scope>NUCLEOTIDE SEQUENCE [LARGE SCALE GENOMIC DNA]</scope>
    <source>
        <strain evidence="1">Teg-2019</strain>
        <tissue evidence="1">Adductor muscle</tissue>
    </source>
</reference>
<feature type="non-terminal residue" evidence="1">
    <location>
        <position position="73"/>
    </location>
</feature>
<evidence type="ECO:0000313" key="1">
    <source>
        <dbReference type="EMBL" id="KAJ8309928.1"/>
    </source>
</evidence>
<evidence type="ECO:0000313" key="2">
    <source>
        <dbReference type="Proteomes" id="UP001217089"/>
    </source>
</evidence>
<accession>A0ABQ9F2Z2</accession>
<keyword evidence="2" id="KW-1185">Reference proteome</keyword>
<dbReference type="Proteomes" id="UP001217089">
    <property type="component" value="Unassembled WGS sequence"/>
</dbReference>
<sequence length="73" mass="8758">MEEFSSRFGTKHDLILRALQCEYSMNRLPILKSDYGYIIPHIQLVSKLAADHVNTYFYSFDYRSPYMTEPKWM</sequence>
<name>A0ABQ9F2Z2_TEGGR</name>
<dbReference type="Gene3D" id="3.40.50.1820">
    <property type="entry name" value="alpha/beta hydrolase"/>
    <property type="match status" value="1"/>
</dbReference>
<protein>
    <submittedName>
        <fullName evidence="1">Uncharacterized protein</fullName>
    </submittedName>
</protein>
<dbReference type="InterPro" id="IPR029058">
    <property type="entry name" value="AB_hydrolase_fold"/>
</dbReference>
<organism evidence="1 2">
    <name type="scientific">Tegillarca granosa</name>
    <name type="common">Malaysian cockle</name>
    <name type="synonym">Anadara granosa</name>
    <dbReference type="NCBI Taxonomy" id="220873"/>
    <lineage>
        <taxon>Eukaryota</taxon>
        <taxon>Metazoa</taxon>
        <taxon>Spiralia</taxon>
        <taxon>Lophotrochozoa</taxon>
        <taxon>Mollusca</taxon>
        <taxon>Bivalvia</taxon>
        <taxon>Autobranchia</taxon>
        <taxon>Pteriomorphia</taxon>
        <taxon>Arcoida</taxon>
        <taxon>Arcoidea</taxon>
        <taxon>Arcidae</taxon>
        <taxon>Tegillarca</taxon>
    </lineage>
</organism>
<proteinExistence type="predicted"/>
<dbReference type="EMBL" id="JARBDR010000640">
    <property type="protein sequence ID" value="KAJ8309928.1"/>
    <property type="molecule type" value="Genomic_DNA"/>
</dbReference>
<comment type="caution">
    <text evidence="1">The sequence shown here is derived from an EMBL/GenBank/DDBJ whole genome shotgun (WGS) entry which is preliminary data.</text>
</comment>
<gene>
    <name evidence="1" type="ORF">KUTeg_011793</name>
</gene>